<dbReference type="RefSeq" id="WP_108148139.1">
    <property type="nucleotide sequence ID" value="NZ_CP026304.1"/>
</dbReference>
<sequence>MAIFMHATLPGITTDQYDTLNSELQALPGDTFAGCLSHVCVASDSGLEIFDLWESEAAMDKFTTVMMPVAQGLGFPRTGGPPKIAQVHNHWTPGAA</sequence>
<evidence type="ECO:0008006" key="4">
    <source>
        <dbReference type="Google" id="ProtNLM"/>
    </source>
</evidence>
<evidence type="ECO:0000313" key="2">
    <source>
        <dbReference type="EMBL" id="AVZ72457.1"/>
    </source>
</evidence>
<organism evidence="2 3">
    <name type="scientific">Streptomyces lunaelactis</name>
    <dbReference type="NCBI Taxonomy" id="1535768"/>
    <lineage>
        <taxon>Bacteria</taxon>
        <taxon>Bacillati</taxon>
        <taxon>Actinomycetota</taxon>
        <taxon>Actinomycetes</taxon>
        <taxon>Kitasatosporales</taxon>
        <taxon>Streptomycetaceae</taxon>
        <taxon>Streptomyces</taxon>
    </lineage>
</organism>
<dbReference type="GeneID" id="55655569"/>
<accession>A0A2R4T047</accession>
<protein>
    <recommendedName>
        <fullName evidence="4">ABM domain-containing protein</fullName>
    </recommendedName>
</protein>
<name>A0A2R4T047_9ACTN</name>
<evidence type="ECO:0000256" key="1">
    <source>
        <dbReference type="SAM" id="MobiDB-lite"/>
    </source>
</evidence>
<feature type="region of interest" description="Disordered" evidence="1">
    <location>
        <begin position="77"/>
        <end position="96"/>
    </location>
</feature>
<dbReference type="Proteomes" id="UP000244201">
    <property type="component" value="Chromosome"/>
</dbReference>
<dbReference type="KEGG" id="slk:SLUN_09885"/>
<proteinExistence type="predicted"/>
<dbReference type="OrthoDB" id="1550900at2"/>
<keyword evidence="3" id="KW-1185">Reference proteome</keyword>
<evidence type="ECO:0000313" key="3">
    <source>
        <dbReference type="Proteomes" id="UP000244201"/>
    </source>
</evidence>
<dbReference type="AlphaFoldDB" id="A0A2R4T047"/>
<dbReference type="EMBL" id="CP026304">
    <property type="protein sequence ID" value="AVZ72457.1"/>
    <property type="molecule type" value="Genomic_DNA"/>
</dbReference>
<gene>
    <name evidence="2" type="ORF">SLUN_09885</name>
</gene>
<reference evidence="2 3" key="1">
    <citation type="submission" date="2018-01" db="EMBL/GenBank/DDBJ databases">
        <title>Complete genome sequence of Streptomyces lunaelactis MM109T, a Ferroverdin A producer isolated from cave moonmilk deposits.</title>
        <authorList>
            <person name="Naome A."/>
            <person name="Martinet L."/>
            <person name="Maciejewska M."/>
            <person name="Anderssen S."/>
            <person name="Adam D."/>
            <person name="Tenconi E."/>
            <person name="Deflandre B."/>
            <person name="Arguelles-Arias A."/>
            <person name="Calusinska M."/>
            <person name="Copieters W."/>
            <person name="Karim L."/>
            <person name="Hanikenne M."/>
            <person name="Baurain D."/>
            <person name="van Wezel G."/>
            <person name="Smargiasso N."/>
            <person name="de Pauw E."/>
            <person name="Delfosse P."/>
            <person name="Rigali S."/>
        </authorList>
    </citation>
    <scope>NUCLEOTIDE SEQUENCE [LARGE SCALE GENOMIC DNA]</scope>
    <source>
        <strain evidence="2 3">MM109</strain>
    </source>
</reference>